<dbReference type="Gene3D" id="3.30.70.270">
    <property type="match status" value="1"/>
</dbReference>
<feature type="chain" id="PRO_5011652347" description="diguanylate cyclase" evidence="5">
    <location>
        <begin position="28"/>
        <end position="1059"/>
    </location>
</feature>
<evidence type="ECO:0000256" key="4">
    <source>
        <dbReference type="SAM" id="Phobius"/>
    </source>
</evidence>
<dbReference type="GO" id="GO:0052621">
    <property type="term" value="F:diguanylate cyclase activity"/>
    <property type="evidence" value="ECO:0007669"/>
    <property type="project" value="UniProtKB-EC"/>
</dbReference>
<dbReference type="SUPFAM" id="SSF55073">
    <property type="entry name" value="Nucleotide cyclase"/>
    <property type="match status" value="1"/>
</dbReference>
<dbReference type="Gene3D" id="2.130.10.10">
    <property type="entry name" value="YVTN repeat-like/Quinoprotein amine dehydrogenase"/>
    <property type="match status" value="3"/>
</dbReference>
<evidence type="ECO:0000256" key="5">
    <source>
        <dbReference type="SAM" id="SignalP"/>
    </source>
</evidence>
<evidence type="ECO:0000256" key="2">
    <source>
        <dbReference type="ARBA" id="ARBA00034247"/>
    </source>
</evidence>
<dbReference type="NCBIfam" id="TIGR00254">
    <property type="entry name" value="GGDEF"/>
    <property type="match status" value="1"/>
</dbReference>
<evidence type="ECO:0000256" key="1">
    <source>
        <dbReference type="ARBA" id="ARBA00012528"/>
    </source>
</evidence>
<dbReference type="InterPro" id="IPR015943">
    <property type="entry name" value="WD40/YVTN_repeat-like_dom_sf"/>
</dbReference>
<dbReference type="SMART" id="SM00267">
    <property type="entry name" value="GGDEF"/>
    <property type="match status" value="1"/>
</dbReference>
<keyword evidence="5" id="KW-0732">Signal</keyword>
<dbReference type="InterPro" id="IPR029787">
    <property type="entry name" value="Nucleotide_cyclase"/>
</dbReference>
<evidence type="ECO:0000256" key="3">
    <source>
        <dbReference type="SAM" id="Coils"/>
    </source>
</evidence>
<keyword evidence="8" id="KW-1185">Reference proteome</keyword>
<dbReference type="InterPro" id="IPR011110">
    <property type="entry name" value="Reg_prop"/>
</dbReference>
<evidence type="ECO:0000313" key="7">
    <source>
        <dbReference type="EMBL" id="SFB80809.1"/>
    </source>
</evidence>
<dbReference type="STRING" id="1123010.SAMN02745724_00159"/>
<dbReference type="InterPro" id="IPR000160">
    <property type="entry name" value="GGDEF_dom"/>
</dbReference>
<proteinExistence type="predicted"/>
<dbReference type="CDD" id="cd01949">
    <property type="entry name" value="GGDEF"/>
    <property type="match status" value="1"/>
</dbReference>
<gene>
    <name evidence="7" type="ORF">SAMN02745724_00159</name>
</gene>
<feature type="coiled-coil region" evidence="3">
    <location>
        <begin position="816"/>
        <end position="850"/>
    </location>
</feature>
<comment type="catalytic activity">
    <reaction evidence="2">
        <text>2 GTP = 3',3'-c-di-GMP + 2 diphosphate</text>
        <dbReference type="Rhea" id="RHEA:24898"/>
        <dbReference type="ChEBI" id="CHEBI:33019"/>
        <dbReference type="ChEBI" id="CHEBI:37565"/>
        <dbReference type="ChEBI" id="CHEBI:58805"/>
        <dbReference type="EC" id="2.7.7.65"/>
    </reaction>
</comment>
<dbReference type="PANTHER" id="PTHR45138">
    <property type="entry name" value="REGULATORY COMPONENTS OF SENSORY TRANSDUCTION SYSTEM"/>
    <property type="match status" value="1"/>
</dbReference>
<keyword evidence="3" id="KW-0175">Coiled coil</keyword>
<dbReference type="SUPFAM" id="SSF63829">
    <property type="entry name" value="Calcium-dependent phosphotriesterase"/>
    <property type="match status" value="2"/>
</dbReference>
<reference evidence="7 8" key="1">
    <citation type="submission" date="2016-10" db="EMBL/GenBank/DDBJ databases">
        <authorList>
            <person name="de Groot N.N."/>
        </authorList>
    </citation>
    <scope>NUCLEOTIDE SEQUENCE [LARGE SCALE GENOMIC DNA]</scope>
    <source>
        <strain evidence="7 8">DSM 6059</strain>
    </source>
</reference>
<feature type="transmembrane region" description="Helical" evidence="4">
    <location>
        <begin position="787"/>
        <end position="808"/>
    </location>
</feature>
<accession>A0A1I1E0L0</accession>
<dbReference type="InterPro" id="IPR050469">
    <property type="entry name" value="Diguanylate_Cyclase"/>
</dbReference>
<dbReference type="Pfam" id="PF00990">
    <property type="entry name" value="GGDEF"/>
    <property type="match status" value="1"/>
</dbReference>
<sequence>MIKQYTRTVFFVLFCLFLSAISTQAYASINDYVVKQWSTLDGLSSQSLRSVVQDKQGYIWVGTQFGLSRFDGQQFTNFTTSNSDFLPSNAINKLLLDNEGLLWVGTKKGVVRLNTQSLSFTRYNVKGPVRDLLEDHENRIWIAANGLYLFSQNKFKSLNQIISGISSNQDWVDPQGLYRSERASQKAISQLIGSVNKMALSPDGIWLINNRFLLRLTHLISDSSAALRLEITAKVALPERLGQAVVHDLSWIDGNLYLASELGAYFLDFLGADFLDVAEKLRPFSLPNINNTAVYKFMSDADGVLWVSTFGRLFYKGSSGQWQWVKPTQVGQNIWFSDIYQDRNKNIWLTSFSEGLWKVHAGNIKRHKTTAGTTESIMAVTLSPDGVLWAATQSGVGYFDANNEYVNEIPMSKLGRTAIHDMFFQGAKLYLGTDRGVLFYQNGEIKAISGRTLRYNPVFALAPASKGGMWIGTARGLFRLAYTGLKPFVYNAFLDSKFITYVLDKGAYSWLGTSKGAYYFTDKGIEPVGSSTDLEGAYVTSILEVNNVGTFIGTLNDGLFYRDSKKQWRQFDISNGLPYGPIFSLYFDEKLHLLWVSTLKGVYRLPVEQFPQALDSLQVERVITSFDRQLDGKPSQCCSGNGHDAVVDKSGSLWYPSLKGLVEVPKNIELFGSEALTPHIESLTTDNRLIGLINSTDTVLETDERDITIKYTAIDFYAPESIEFRYKLSGLDTDWRYAKMRREAIYTNLSPGKFNFELSAKRLSETWDKAVNVQLAFVVPKRFDETVYFRLMIISLFILVFYLLFWIYRAQERRKQIELEKQVKTRTQELKAANDKLNNANSQLKEVSHNDELTGLRSRRFLFDQLPKDIEHFQRNRVSIEEQGKALALLIINLDDFSRINDTYGPMAGDSCLQQVSALLNSKTQGSDYIVRWSGDEFLLLLRDMKRDSITQYVESLCKAIAEQDFKLPSGKSIKLTSSMGWGFYPLPLLGGQIIGWETSINIADLALHRVKDNGRNGYATFTFDEQLDAFEFENSENIEKQLNNLLDTGLAKLNIWQL</sequence>
<evidence type="ECO:0000313" key="8">
    <source>
        <dbReference type="Proteomes" id="UP000198862"/>
    </source>
</evidence>
<evidence type="ECO:0000259" key="6">
    <source>
        <dbReference type="PROSITE" id="PS50887"/>
    </source>
</evidence>
<dbReference type="InterPro" id="IPR013783">
    <property type="entry name" value="Ig-like_fold"/>
</dbReference>
<feature type="signal peptide" evidence="5">
    <location>
        <begin position="1"/>
        <end position="27"/>
    </location>
</feature>
<keyword evidence="4" id="KW-1133">Transmembrane helix</keyword>
<dbReference type="Proteomes" id="UP000198862">
    <property type="component" value="Unassembled WGS sequence"/>
</dbReference>
<dbReference type="Pfam" id="PF07495">
    <property type="entry name" value="Y_Y_Y"/>
    <property type="match status" value="1"/>
</dbReference>
<dbReference type="PROSITE" id="PS50887">
    <property type="entry name" value="GGDEF"/>
    <property type="match status" value="1"/>
</dbReference>
<organism evidence="7 8">
    <name type="scientific">Pseudoalteromonas denitrificans DSM 6059</name>
    <dbReference type="NCBI Taxonomy" id="1123010"/>
    <lineage>
        <taxon>Bacteria</taxon>
        <taxon>Pseudomonadati</taxon>
        <taxon>Pseudomonadota</taxon>
        <taxon>Gammaproteobacteria</taxon>
        <taxon>Alteromonadales</taxon>
        <taxon>Pseudoalteromonadaceae</taxon>
        <taxon>Pseudoalteromonas</taxon>
    </lineage>
</organism>
<dbReference type="EMBL" id="FOLO01000001">
    <property type="protein sequence ID" value="SFB80809.1"/>
    <property type="molecule type" value="Genomic_DNA"/>
</dbReference>
<dbReference type="AlphaFoldDB" id="A0A1I1E0L0"/>
<protein>
    <recommendedName>
        <fullName evidence="1">diguanylate cyclase</fullName>
        <ecNumber evidence="1">2.7.7.65</ecNumber>
    </recommendedName>
</protein>
<dbReference type="RefSeq" id="WP_245763721.1">
    <property type="nucleotide sequence ID" value="NZ_FOLO01000001.1"/>
</dbReference>
<dbReference type="Gene3D" id="2.60.40.10">
    <property type="entry name" value="Immunoglobulins"/>
    <property type="match status" value="1"/>
</dbReference>
<dbReference type="InterPro" id="IPR011123">
    <property type="entry name" value="Y_Y_Y"/>
</dbReference>
<dbReference type="EC" id="2.7.7.65" evidence="1"/>
<keyword evidence="4" id="KW-0812">Transmembrane</keyword>
<keyword evidence="4" id="KW-0472">Membrane</keyword>
<dbReference type="InterPro" id="IPR043128">
    <property type="entry name" value="Rev_trsase/Diguanyl_cyclase"/>
</dbReference>
<dbReference type="Pfam" id="PF07494">
    <property type="entry name" value="Reg_prop"/>
    <property type="match status" value="2"/>
</dbReference>
<name>A0A1I1E0L0_9GAMM</name>
<dbReference type="PANTHER" id="PTHR45138:SF9">
    <property type="entry name" value="DIGUANYLATE CYCLASE DGCM-RELATED"/>
    <property type="match status" value="1"/>
</dbReference>
<feature type="domain" description="GGDEF" evidence="6">
    <location>
        <begin position="885"/>
        <end position="1024"/>
    </location>
</feature>